<keyword evidence="2" id="KW-1185">Reference proteome</keyword>
<dbReference type="Proteomes" id="UP001519460">
    <property type="component" value="Unassembled WGS sequence"/>
</dbReference>
<evidence type="ECO:0000313" key="1">
    <source>
        <dbReference type="EMBL" id="KAK7502310.1"/>
    </source>
</evidence>
<sequence length="85" mass="9490">MTRCPREANTIKKKSIRPLVRPATTTRLPLNEETDRTIKCQVVPNATRRGDSLPVITFSKIATKAIRNKSLLLALKGTKCNHPIP</sequence>
<evidence type="ECO:0000313" key="2">
    <source>
        <dbReference type="Proteomes" id="UP001519460"/>
    </source>
</evidence>
<organism evidence="1 2">
    <name type="scientific">Batillaria attramentaria</name>
    <dbReference type="NCBI Taxonomy" id="370345"/>
    <lineage>
        <taxon>Eukaryota</taxon>
        <taxon>Metazoa</taxon>
        <taxon>Spiralia</taxon>
        <taxon>Lophotrochozoa</taxon>
        <taxon>Mollusca</taxon>
        <taxon>Gastropoda</taxon>
        <taxon>Caenogastropoda</taxon>
        <taxon>Sorbeoconcha</taxon>
        <taxon>Cerithioidea</taxon>
        <taxon>Batillariidae</taxon>
        <taxon>Batillaria</taxon>
    </lineage>
</organism>
<accession>A0ABD0LRV2</accession>
<protein>
    <submittedName>
        <fullName evidence="1">Uncharacterized protein</fullName>
    </submittedName>
</protein>
<dbReference type="AlphaFoldDB" id="A0ABD0LRV2"/>
<gene>
    <name evidence="1" type="ORF">BaRGS_00006263</name>
</gene>
<comment type="caution">
    <text evidence="1">The sequence shown here is derived from an EMBL/GenBank/DDBJ whole genome shotgun (WGS) entry which is preliminary data.</text>
</comment>
<dbReference type="EMBL" id="JACVVK020000026">
    <property type="protein sequence ID" value="KAK7502310.1"/>
    <property type="molecule type" value="Genomic_DNA"/>
</dbReference>
<name>A0ABD0LRV2_9CAEN</name>
<reference evidence="1 2" key="1">
    <citation type="journal article" date="2023" name="Sci. Data">
        <title>Genome assembly of the Korean intertidal mud-creeper Batillaria attramentaria.</title>
        <authorList>
            <person name="Patra A.K."/>
            <person name="Ho P.T."/>
            <person name="Jun S."/>
            <person name="Lee S.J."/>
            <person name="Kim Y."/>
            <person name="Won Y.J."/>
        </authorList>
    </citation>
    <scope>NUCLEOTIDE SEQUENCE [LARGE SCALE GENOMIC DNA]</scope>
    <source>
        <strain evidence="1">Wonlab-2016</strain>
    </source>
</reference>
<proteinExistence type="predicted"/>